<evidence type="ECO:0000256" key="2">
    <source>
        <dbReference type="ARBA" id="ARBA00023315"/>
    </source>
</evidence>
<dbReference type="InterPro" id="IPR016181">
    <property type="entry name" value="Acyl_CoA_acyltransferase"/>
</dbReference>
<feature type="domain" description="N-acetyltransferase" evidence="3">
    <location>
        <begin position="193"/>
        <end position="346"/>
    </location>
</feature>
<feature type="domain" description="N-acetyltransferase" evidence="3">
    <location>
        <begin position="27"/>
        <end position="185"/>
    </location>
</feature>
<protein>
    <submittedName>
        <fullName evidence="4">GNAT family N-acetyltransferase</fullName>
        <ecNumber evidence="4">2.3.1.-</ecNumber>
    </submittedName>
</protein>
<dbReference type="Pfam" id="PF00583">
    <property type="entry name" value="Acetyltransf_1"/>
    <property type="match status" value="1"/>
</dbReference>
<keyword evidence="2 4" id="KW-0012">Acyltransferase</keyword>
<organism evidence="4 5">
    <name type="scientific">Luethyella okanaganae</name>
    <dbReference type="NCBI Taxonomy" id="69372"/>
    <lineage>
        <taxon>Bacteria</taxon>
        <taxon>Bacillati</taxon>
        <taxon>Actinomycetota</taxon>
        <taxon>Actinomycetes</taxon>
        <taxon>Micrococcales</taxon>
        <taxon>Microbacteriaceae</taxon>
        <taxon>Luethyella</taxon>
    </lineage>
</organism>
<dbReference type="PROSITE" id="PS51186">
    <property type="entry name" value="GNAT"/>
    <property type="match status" value="2"/>
</dbReference>
<dbReference type="PANTHER" id="PTHR43420:SF47">
    <property type="entry name" value="N-ACETYLTRANSFERASE DOMAIN-CONTAINING PROTEIN"/>
    <property type="match status" value="1"/>
</dbReference>
<dbReference type="EMBL" id="JBHSTP010000003">
    <property type="protein sequence ID" value="MFC6356895.1"/>
    <property type="molecule type" value="Genomic_DNA"/>
</dbReference>
<name>A0ABW1VIJ5_9MICO</name>
<dbReference type="RefSeq" id="WP_386732039.1">
    <property type="nucleotide sequence ID" value="NZ_JBHSTP010000003.1"/>
</dbReference>
<reference evidence="5" key="1">
    <citation type="journal article" date="2019" name="Int. J. Syst. Evol. Microbiol.">
        <title>The Global Catalogue of Microorganisms (GCM) 10K type strain sequencing project: providing services to taxonomists for standard genome sequencing and annotation.</title>
        <authorList>
            <consortium name="The Broad Institute Genomics Platform"/>
            <consortium name="The Broad Institute Genome Sequencing Center for Infectious Disease"/>
            <person name="Wu L."/>
            <person name="Ma J."/>
        </authorList>
    </citation>
    <scope>NUCLEOTIDE SEQUENCE [LARGE SCALE GENOMIC DNA]</scope>
    <source>
        <strain evidence="5">CCUG 43304</strain>
    </source>
</reference>
<dbReference type="PANTHER" id="PTHR43420">
    <property type="entry name" value="ACETYLTRANSFERASE"/>
    <property type="match status" value="1"/>
</dbReference>
<dbReference type="CDD" id="cd04301">
    <property type="entry name" value="NAT_SF"/>
    <property type="match status" value="1"/>
</dbReference>
<dbReference type="SUPFAM" id="SSF55729">
    <property type="entry name" value="Acyl-CoA N-acyltransferases (Nat)"/>
    <property type="match status" value="2"/>
</dbReference>
<keyword evidence="1 4" id="KW-0808">Transferase</keyword>
<keyword evidence="5" id="KW-1185">Reference proteome</keyword>
<sequence length="346" mass="38583">MVEHLTPLRRRVDGPVETPELRHPDIAQWRPATEADIDDIVELEQAMGRVDHPNFLATREEVAEPFGLSHFDAEKDSLVARGYDGGLLASGIVVVPPGQETLVRAFLGGGVRPEARGRGIGRQLLDWQLARARQHFAASDKPLPGWIMVYTDERAPQNMRLYEDAGLSLSRYFLSLERVLAEPIRAFEPPQGVRVVPYSDELSEMVRLARNEAFQDHWGSQSTDAESWASFVDAEVFRPDLSFVVVADRPDTDRVVGFLLSTVNEADWVEQGFTGSHVALVGVVREWRGKHIAQTLLAAQLEAGRAAGYERVTLDVDSDSPTGALGLYTGMGYRPVYRELSFVREY</sequence>
<proteinExistence type="predicted"/>
<gene>
    <name evidence="4" type="ORF">ACFQB0_12335</name>
</gene>
<dbReference type="InterPro" id="IPR000182">
    <property type="entry name" value="GNAT_dom"/>
</dbReference>
<evidence type="ECO:0000313" key="4">
    <source>
        <dbReference type="EMBL" id="MFC6356895.1"/>
    </source>
</evidence>
<accession>A0ABW1VIJ5</accession>
<comment type="caution">
    <text evidence="4">The sequence shown here is derived from an EMBL/GenBank/DDBJ whole genome shotgun (WGS) entry which is preliminary data.</text>
</comment>
<dbReference type="GO" id="GO:0016746">
    <property type="term" value="F:acyltransferase activity"/>
    <property type="evidence" value="ECO:0007669"/>
    <property type="project" value="UniProtKB-KW"/>
</dbReference>
<dbReference type="Proteomes" id="UP001596306">
    <property type="component" value="Unassembled WGS sequence"/>
</dbReference>
<dbReference type="Gene3D" id="3.40.630.30">
    <property type="match status" value="1"/>
</dbReference>
<dbReference type="InterPro" id="IPR050680">
    <property type="entry name" value="YpeA/RimI_acetyltransf"/>
</dbReference>
<evidence type="ECO:0000313" key="5">
    <source>
        <dbReference type="Proteomes" id="UP001596306"/>
    </source>
</evidence>
<evidence type="ECO:0000256" key="1">
    <source>
        <dbReference type="ARBA" id="ARBA00022679"/>
    </source>
</evidence>
<evidence type="ECO:0000259" key="3">
    <source>
        <dbReference type="PROSITE" id="PS51186"/>
    </source>
</evidence>
<dbReference type="EC" id="2.3.1.-" evidence="4"/>